<feature type="signal peptide" evidence="3">
    <location>
        <begin position="1"/>
        <end position="19"/>
    </location>
</feature>
<gene>
    <name evidence="4" type="ORF">PGLA1383_LOCUS41909</name>
</gene>
<keyword evidence="5" id="KW-1185">Reference proteome</keyword>
<keyword evidence="2" id="KW-1133">Transmembrane helix</keyword>
<feature type="transmembrane region" description="Helical" evidence="2">
    <location>
        <begin position="504"/>
        <end position="523"/>
    </location>
</feature>
<evidence type="ECO:0000313" key="4">
    <source>
        <dbReference type="EMBL" id="CAE8624807.1"/>
    </source>
</evidence>
<accession>A0A813GQB7</accession>
<feature type="transmembrane region" description="Helical" evidence="2">
    <location>
        <begin position="365"/>
        <end position="384"/>
    </location>
</feature>
<dbReference type="AlphaFoldDB" id="A0A813GQB7"/>
<evidence type="ECO:0000313" key="5">
    <source>
        <dbReference type="Proteomes" id="UP000654075"/>
    </source>
</evidence>
<keyword evidence="2" id="KW-0812">Transmembrane</keyword>
<proteinExistence type="predicted"/>
<evidence type="ECO:0000256" key="2">
    <source>
        <dbReference type="SAM" id="Phobius"/>
    </source>
</evidence>
<dbReference type="Proteomes" id="UP000654075">
    <property type="component" value="Unassembled WGS sequence"/>
</dbReference>
<evidence type="ECO:0008006" key="6">
    <source>
        <dbReference type="Google" id="ProtNLM"/>
    </source>
</evidence>
<protein>
    <recommendedName>
        <fullName evidence="6">Acyltransferase 3 domain-containing protein</fullName>
    </recommendedName>
</protein>
<comment type="caution">
    <text evidence="4">The sequence shown here is derived from an EMBL/GenBank/DDBJ whole genome shotgun (WGS) entry which is preliminary data.</text>
</comment>
<feature type="transmembrane region" description="Helical" evidence="2">
    <location>
        <begin position="391"/>
        <end position="409"/>
    </location>
</feature>
<reference evidence="4" key="1">
    <citation type="submission" date="2021-02" db="EMBL/GenBank/DDBJ databases">
        <authorList>
            <person name="Dougan E. K."/>
            <person name="Rhodes N."/>
            <person name="Thang M."/>
            <person name="Chan C."/>
        </authorList>
    </citation>
    <scope>NUCLEOTIDE SEQUENCE</scope>
</reference>
<feature type="region of interest" description="Disordered" evidence="1">
    <location>
        <begin position="575"/>
        <end position="613"/>
    </location>
</feature>
<keyword evidence="2" id="KW-0472">Membrane</keyword>
<evidence type="ECO:0000256" key="3">
    <source>
        <dbReference type="SAM" id="SignalP"/>
    </source>
</evidence>
<organism evidence="4 5">
    <name type="scientific">Polarella glacialis</name>
    <name type="common">Dinoflagellate</name>
    <dbReference type="NCBI Taxonomy" id="89957"/>
    <lineage>
        <taxon>Eukaryota</taxon>
        <taxon>Sar</taxon>
        <taxon>Alveolata</taxon>
        <taxon>Dinophyceae</taxon>
        <taxon>Suessiales</taxon>
        <taxon>Suessiaceae</taxon>
        <taxon>Polarella</taxon>
    </lineage>
</organism>
<feature type="transmembrane region" description="Helical" evidence="2">
    <location>
        <begin position="529"/>
        <end position="556"/>
    </location>
</feature>
<feature type="chain" id="PRO_5033027180" description="Acyltransferase 3 domain-containing protein" evidence="3">
    <location>
        <begin position="20"/>
        <end position="613"/>
    </location>
</feature>
<keyword evidence="3" id="KW-0732">Signal</keyword>
<evidence type="ECO:0000256" key="1">
    <source>
        <dbReference type="SAM" id="MobiDB-lite"/>
    </source>
</evidence>
<feature type="compositionally biased region" description="Basic and acidic residues" evidence="1">
    <location>
        <begin position="575"/>
        <end position="586"/>
    </location>
</feature>
<dbReference type="EMBL" id="CAJNNV010028495">
    <property type="protein sequence ID" value="CAE8624807.1"/>
    <property type="molecule type" value="Genomic_DNA"/>
</dbReference>
<name>A0A813GQB7_POLGL</name>
<sequence length="613" mass="67441">MAPAALFLVAISFFRPVDGLSPADCWGGGFTADFCCAGDSGRAECFDHIHSFQLCCNSTRFGECRHDMVHRFLHIAQRSPWASRRRTLDEFYKCSKVGGVLHKATAMLQEGPAVLTPCLPAACAGSGDEARWAFGRVDEAQRPLDFQIRCFDAWALPSAWWLVVLPGLATWGACSLLIGRGGRGLGACTAAARLCSPAPPQDHCGCHLLRVLATAAAVFCHTVCAVPWADVPRSQWRHEEVPLWIYLARANLHWVNVMFALLTVYLVVPPSLSPGEVYKPSSLNAFVLRLVRTYVRQVPLHVLITGLWVSGHAPWNDQGDYPDPEFGYGFSHRLRKTQQSFWLEVLLVPSGVEIRSPEVGGTLQGVWSSFFCIYVLTSCVDFFIGARRPTTGAFIGILIAAVGVQLPIFNDGRSLSFLLWHSVLLYSLRKLPIPSDSRTWQRYLALPLALALWSAALCDSLPELHEPIFASRRLAFCAGTFLFLEGTQGWRSPPWLVMLSRLSLGMNACHMLVLFLVVAVSWQNTALPASPLLACFVALGIYMISAMSAAVLYVFVQHPCELLVTRGFWSGQCHQHDASSDQRPEPSRVPTAASASPVPSELPKAKGKQHKDA</sequence>